<evidence type="ECO:0000256" key="2">
    <source>
        <dbReference type="ARBA" id="ARBA00022679"/>
    </source>
</evidence>
<organism evidence="5 6">
    <name type="scientific">Truncatella angustata</name>
    <dbReference type="NCBI Taxonomy" id="152316"/>
    <lineage>
        <taxon>Eukaryota</taxon>
        <taxon>Fungi</taxon>
        <taxon>Dikarya</taxon>
        <taxon>Ascomycota</taxon>
        <taxon>Pezizomycotina</taxon>
        <taxon>Sordariomycetes</taxon>
        <taxon>Xylariomycetidae</taxon>
        <taxon>Amphisphaeriales</taxon>
        <taxon>Sporocadaceae</taxon>
        <taxon>Truncatella</taxon>
    </lineage>
</organism>
<dbReference type="GO" id="GO:0008080">
    <property type="term" value="F:N-acetyltransferase activity"/>
    <property type="evidence" value="ECO:0007669"/>
    <property type="project" value="InterPro"/>
</dbReference>
<feature type="domain" description="N-acetyltransferase" evidence="4">
    <location>
        <begin position="22"/>
        <end position="220"/>
    </location>
</feature>
<evidence type="ECO:0000313" key="5">
    <source>
        <dbReference type="EMBL" id="KAH6649165.1"/>
    </source>
</evidence>
<gene>
    <name evidence="5" type="ORF">BKA67DRAFT_576947</name>
</gene>
<dbReference type="OrthoDB" id="5043642at2759"/>
<comment type="similarity">
    <text evidence="1">Belongs to the acetyltransferase family. GNAT subfamily.</text>
</comment>
<proteinExistence type="inferred from homology"/>
<dbReference type="RefSeq" id="XP_045955672.1">
    <property type="nucleotide sequence ID" value="XM_046103606.1"/>
</dbReference>
<keyword evidence="3" id="KW-0012">Acyltransferase</keyword>
<dbReference type="InterPro" id="IPR016181">
    <property type="entry name" value="Acyl_CoA_acyltransferase"/>
</dbReference>
<dbReference type="PANTHER" id="PTHR13256:SF16">
    <property type="entry name" value="ALPHA_BETA-TUBULIN-N-ACETYLTRANSFERASE 9"/>
    <property type="match status" value="1"/>
</dbReference>
<dbReference type="PANTHER" id="PTHR13256">
    <property type="entry name" value="N-ACETYLTRANSFERASE 9"/>
    <property type="match status" value="1"/>
</dbReference>
<dbReference type="InterPro" id="IPR039135">
    <property type="entry name" value="NAT9-like"/>
</dbReference>
<evidence type="ECO:0000256" key="1">
    <source>
        <dbReference type="ARBA" id="ARBA00009342"/>
    </source>
</evidence>
<protein>
    <submittedName>
        <fullName evidence="5">GNAT domain-containing protein</fullName>
    </submittedName>
</protein>
<evidence type="ECO:0000256" key="3">
    <source>
        <dbReference type="ARBA" id="ARBA00023315"/>
    </source>
</evidence>
<accession>A0A9P8UFY7</accession>
<keyword evidence="2" id="KW-0808">Transferase</keyword>
<evidence type="ECO:0000259" key="4">
    <source>
        <dbReference type="Pfam" id="PF13302"/>
    </source>
</evidence>
<dbReference type="GeneID" id="70132498"/>
<reference evidence="5" key="1">
    <citation type="journal article" date="2021" name="Nat. Commun.">
        <title>Genetic determinants of endophytism in the Arabidopsis root mycobiome.</title>
        <authorList>
            <person name="Mesny F."/>
            <person name="Miyauchi S."/>
            <person name="Thiergart T."/>
            <person name="Pickel B."/>
            <person name="Atanasova L."/>
            <person name="Karlsson M."/>
            <person name="Huettel B."/>
            <person name="Barry K.W."/>
            <person name="Haridas S."/>
            <person name="Chen C."/>
            <person name="Bauer D."/>
            <person name="Andreopoulos W."/>
            <person name="Pangilinan J."/>
            <person name="LaButti K."/>
            <person name="Riley R."/>
            <person name="Lipzen A."/>
            <person name="Clum A."/>
            <person name="Drula E."/>
            <person name="Henrissat B."/>
            <person name="Kohler A."/>
            <person name="Grigoriev I.V."/>
            <person name="Martin F.M."/>
            <person name="Hacquard S."/>
        </authorList>
    </citation>
    <scope>NUCLEOTIDE SEQUENCE</scope>
    <source>
        <strain evidence="5">MPI-SDFR-AT-0073</strain>
    </source>
</reference>
<dbReference type="Gene3D" id="3.40.630.30">
    <property type="match status" value="1"/>
</dbReference>
<sequence length="262" mass="29365">MCFTSQFKMKFNETIAISTPKVLLVPYDAHHVPQYHTWMEDAAIREATASDRLTLDEEYENQTSWRTSADKLTFIVCKPLESIPAVAVIAGEADDNERMVGDINMFLTPWEEDEAAEDGETQHAAGVPLSMTNRIDASAQRYCVGEVDIMIADTANRGKGLGRAAVSTLLWFIRRNVSAILAEYAASTEEKNNLEMKELLVRIQATNEGSQALFRGLGFERRGDINYFGEVEMVLKNFNHGEGIKRVEGYGELSFDRSKLPN</sequence>
<keyword evidence="6" id="KW-1185">Reference proteome</keyword>
<dbReference type="AlphaFoldDB" id="A0A9P8UFY7"/>
<dbReference type="Proteomes" id="UP000758603">
    <property type="component" value="Unassembled WGS sequence"/>
</dbReference>
<dbReference type="EMBL" id="JAGPXC010000007">
    <property type="protein sequence ID" value="KAH6649165.1"/>
    <property type="molecule type" value="Genomic_DNA"/>
</dbReference>
<dbReference type="SUPFAM" id="SSF55729">
    <property type="entry name" value="Acyl-CoA N-acyltransferases (Nat)"/>
    <property type="match status" value="1"/>
</dbReference>
<evidence type="ECO:0000313" key="6">
    <source>
        <dbReference type="Proteomes" id="UP000758603"/>
    </source>
</evidence>
<dbReference type="Pfam" id="PF13302">
    <property type="entry name" value="Acetyltransf_3"/>
    <property type="match status" value="1"/>
</dbReference>
<comment type="caution">
    <text evidence="5">The sequence shown here is derived from an EMBL/GenBank/DDBJ whole genome shotgun (WGS) entry which is preliminary data.</text>
</comment>
<dbReference type="InterPro" id="IPR000182">
    <property type="entry name" value="GNAT_dom"/>
</dbReference>
<name>A0A9P8UFY7_9PEZI</name>